<evidence type="ECO:0000313" key="1">
    <source>
        <dbReference type="EMBL" id="MCL9819129.1"/>
    </source>
</evidence>
<dbReference type="Proteomes" id="UP001057522">
    <property type="component" value="Unassembled WGS sequence"/>
</dbReference>
<dbReference type="EMBL" id="JAMOKX010000002">
    <property type="protein sequence ID" value="MCL9819129.1"/>
    <property type="molecule type" value="Genomic_DNA"/>
</dbReference>
<keyword evidence="2" id="KW-1185">Reference proteome</keyword>
<proteinExistence type="predicted"/>
<gene>
    <name evidence="1" type="ORF">NCR95_02935</name>
</gene>
<dbReference type="SUPFAM" id="SSF53756">
    <property type="entry name" value="UDP-Glycosyltransferase/glycogen phosphorylase"/>
    <property type="match status" value="1"/>
</dbReference>
<evidence type="ECO:0008006" key="3">
    <source>
        <dbReference type="Google" id="ProtNLM"/>
    </source>
</evidence>
<evidence type="ECO:0000313" key="2">
    <source>
        <dbReference type="Proteomes" id="UP001057522"/>
    </source>
</evidence>
<comment type="caution">
    <text evidence="1">The sequence shown here is derived from an EMBL/GenBank/DDBJ whole genome shotgun (WGS) entry which is preliminary data.</text>
</comment>
<sequence length="777" mass="91336">MEIQTQEILNRLKEVKTKENINECMLLIRAFGQEWQKQLEDSYREEIIALLKEKILEIIVSKGDILDKSILWAYGLFEGRKSSKKDERFMKYFDFCSPYVEDSNASYYERLLFIEFASAALLFSGDKEGAVKFFFSKVIYLSLRENYMVELDPFTREFLYYYEIPVEWILEIQREALKWDDFSKLDDFTKKTIFLWNMHCFWNVKHYFNHLKWRENFPVWLDCLKGLLEQGNLDMAMYVSFYIYHKFGNSAQTQEDWQEYNDKVVKLVEPYYVEYGKNLPKCKASIGDKSEKKIKIALIKDRIVENSPYKVEYSLCKVLMQNEEFAKQYELVVYSMNYIQKSEDGIEAMQSFVQAGVPVACPAYQLIRQYSYYYSHLQKALLIRQSLLSEGVDIIIITGTIDCADFLLATRSAPKQIYWSHGNGRYDIVGIDERISHAIPPTTPYDFKSFSVPMDIERFYNPPRDPKLIEAEKAKYPITKDTVVLGVIGRLVKVDSDEYLECIAEVMKKHPNTIFIAAGSGNMTVIRNKVEKLGISERFFMPGFVDPHIYGHIIDIFCDTFPMGQGESLYEFIHKKGTYVTRNYNKMDIEDDKMYKLKMGDKVLIYFENLEALTPKVERYSEFIKGDIIFIYNKKDCSLDAEVQKRALYCEFGNREMLQIGDHSFKVGNDNKIEFIISNLMREKKSIWQAYYAENLKYYLDIVNTLSCYLDNSGRYVGWLCSGFGFKDYYKNLAEMIENNEIRSKLDELCKLHNKLTYNNRVKICYKSFVGAINADN</sequence>
<reference evidence="1" key="1">
    <citation type="submission" date="2022-06" db="EMBL/GenBank/DDBJ databases">
        <title>Helicobacter colisuis sp. nov.</title>
        <authorList>
            <person name="Papic B."/>
            <person name="Gruntar I."/>
        </authorList>
    </citation>
    <scope>NUCLEOTIDE SEQUENCE</scope>
    <source>
        <strain evidence="1">11154-15</strain>
    </source>
</reference>
<organism evidence="1 2">
    <name type="scientific">Helicobacter colisuis</name>
    <dbReference type="NCBI Taxonomy" id="2949739"/>
    <lineage>
        <taxon>Bacteria</taxon>
        <taxon>Pseudomonadati</taxon>
        <taxon>Campylobacterota</taxon>
        <taxon>Epsilonproteobacteria</taxon>
        <taxon>Campylobacterales</taxon>
        <taxon>Helicobacteraceae</taxon>
        <taxon>Helicobacter</taxon>
    </lineage>
</organism>
<protein>
    <recommendedName>
        <fullName evidence="3">Glycosyltransferase</fullName>
    </recommendedName>
</protein>
<dbReference type="RefSeq" id="WP_250603719.1">
    <property type="nucleotide sequence ID" value="NZ_JAMOKX010000002.1"/>
</dbReference>
<name>A0ABT0TTE0_9HELI</name>
<dbReference type="Gene3D" id="3.40.50.2000">
    <property type="entry name" value="Glycogen Phosphorylase B"/>
    <property type="match status" value="1"/>
</dbReference>
<accession>A0ABT0TTE0</accession>